<dbReference type="KEGG" id="ttu:TERTU_2128"/>
<protein>
    <submittedName>
        <fullName evidence="1">Uncharacterized protein</fullName>
    </submittedName>
</protein>
<dbReference type="HOGENOM" id="CLU_1905748_0_0_6"/>
<evidence type="ECO:0000313" key="1">
    <source>
        <dbReference type="EMBL" id="ACR12390.1"/>
    </source>
</evidence>
<proteinExistence type="predicted"/>
<reference evidence="1 2" key="1">
    <citation type="journal article" date="2009" name="PLoS ONE">
        <title>The complete genome of Teredinibacter turnerae T7901: an intracellular endosymbiont of marine wood-boring bivalves (shipworms).</title>
        <authorList>
            <person name="Yang J.C."/>
            <person name="Madupu R."/>
            <person name="Durkin A.S."/>
            <person name="Ekborg N.A."/>
            <person name="Pedamallu C.S."/>
            <person name="Hostetler J.B."/>
            <person name="Radune D."/>
            <person name="Toms B.S."/>
            <person name="Henrissat B."/>
            <person name="Coutinho P.M."/>
            <person name="Schwarz S."/>
            <person name="Field L."/>
            <person name="Trindade-Silva A.E."/>
            <person name="Soares C.A.G."/>
            <person name="Elshahawi S."/>
            <person name="Hanora A."/>
            <person name="Schmidt E.W."/>
            <person name="Haygood M.G."/>
            <person name="Posfai J."/>
            <person name="Benner J."/>
            <person name="Madinger C."/>
            <person name="Nove J."/>
            <person name="Anton B."/>
            <person name="Chaudhary K."/>
            <person name="Foster J."/>
            <person name="Holman A."/>
            <person name="Kumar S."/>
            <person name="Lessard P.A."/>
            <person name="Luyten Y.A."/>
            <person name="Slatko B."/>
            <person name="Wood N."/>
            <person name="Wu B."/>
            <person name="Teplitski M."/>
            <person name="Mougous J.D."/>
            <person name="Ward N."/>
            <person name="Eisen J.A."/>
            <person name="Badger J.H."/>
            <person name="Distel D.L."/>
        </authorList>
    </citation>
    <scope>NUCLEOTIDE SEQUENCE [LARGE SCALE GENOMIC DNA]</scope>
    <source>
        <strain evidence="2">ATCC 39867 / T7901</strain>
    </source>
</reference>
<dbReference type="Proteomes" id="UP000009080">
    <property type="component" value="Chromosome"/>
</dbReference>
<keyword evidence="2" id="KW-1185">Reference proteome</keyword>
<gene>
    <name evidence="1" type="ordered locus">TERTU_2128</name>
</gene>
<name>C5BJC1_TERTT</name>
<organism evidence="1 2">
    <name type="scientific">Teredinibacter turnerae (strain ATCC 39867 / T7901)</name>
    <dbReference type="NCBI Taxonomy" id="377629"/>
    <lineage>
        <taxon>Bacteria</taxon>
        <taxon>Pseudomonadati</taxon>
        <taxon>Pseudomonadota</taxon>
        <taxon>Gammaproteobacteria</taxon>
        <taxon>Cellvibrionales</taxon>
        <taxon>Cellvibrionaceae</taxon>
        <taxon>Teredinibacter</taxon>
    </lineage>
</organism>
<accession>C5BJC1</accession>
<evidence type="ECO:0000313" key="2">
    <source>
        <dbReference type="Proteomes" id="UP000009080"/>
    </source>
</evidence>
<dbReference type="eggNOG" id="ENOG502ZRCW">
    <property type="taxonomic scope" value="Bacteria"/>
</dbReference>
<dbReference type="EMBL" id="CP001614">
    <property type="protein sequence ID" value="ACR12390.1"/>
    <property type="molecule type" value="Genomic_DNA"/>
</dbReference>
<dbReference type="RefSeq" id="WP_015818502.1">
    <property type="nucleotide sequence ID" value="NC_012997.1"/>
</dbReference>
<sequence length="133" mass="15124">MHNLATKENAFTSASTQSDSSYDALSPWFEIRSVAMAGFDYVFAPMAMCNQINELISLQEFLINAQAMLGSEPQRTILVGFEYDAQGNLLLDRYDVEWLNDMIVDCRRTTVNGCSQFEFMETLFEHSENLVVI</sequence>
<dbReference type="OrthoDB" id="5704337at2"/>
<dbReference type="AlphaFoldDB" id="C5BJC1"/>